<dbReference type="Gene3D" id="2.120.10.30">
    <property type="entry name" value="TolB, C-terminal domain"/>
    <property type="match status" value="2"/>
</dbReference>
<dbReference type="InterPro" id="IPR054539">
    <property type="entry name" value="Beta-prop_PDH"/>
</dbReference>
<gene>
    <name evidence="5" type="ORF">DLAC_10529</name>
</gene>
<dbReference type="SUPFAM" id="SSF50952">
    <property type="entry name" value="Soluble quinoprotein glucose dehydrogenase"/>
    <property type="match status" value="2"/>
</dbReference>
<feature type="domain" description="Pyrroloquinoline quinone-dependent pyranose dehydrogenase beta-propeller" evidence="4">
    <location>
        <begin position="474"/>
        <end position="855"/>
    </location>
</feature>
<dbReference type="OrthoDB" id="507128at2759"/>
<sequence length="899" mass="99836">MKLIIYLIILISISINIVNSAKVQCVDSFDNNKISLADGYCTWKYNNGFNFTHARQLYRLPDNNILLMGGGGVDLLVDGNKDGLISSNERKRLIVQSDLTHSVTYNNGYIYASSKVNIYRWPYSLDGEPVSESAQIVIGGLPSTGHITRTVIFDSNGTLYFSIGSAGNIDSDSSRARVYNCEGLDLDNIPPQGYVATHCNPWFDGLRNEVGLRFDSNGKMWGVENGIDELKRMDWTPSDIHENNPCEELNYLERPGFYGYPYCFSEGILDTAFKQGPGYQWATNPNDTNHNDAYCADLDNVIRPAYCMPAHVAPLDLIFSNGVFPEPYNNGIFVAQHGSFARKVPSGYQIAFIELNSTTNLPVANSMKKFIGLPENGVKWSIRPVSLAFKSPCTDEIPECLLFSSDSDNSVYAIALNGVGTISPTESSQSTDLSIINNMKYLILLIILSCFNYLIVESQIQCSSNFNDQDIFLADGFCAWQYTKDITFSNARQIMTLSNNEVLLMSGDGISLLFDSNNNGIIESNEKMLLISQSGLTHSVTYYNGYIYASSPSTIYRWPYTVGSHTAVSVSSQIVIGGLPSTGHRTRTVIFDGNGTLYFSIGSNDNIDPDSSRSRVYNCEDIDLDNIPPQGYVVTHCHPWFDGLRNEVGLRFDHLGRLWGVENGMDNLKRNDWTPSDIHNDNPCEEVNLFERQGFYGYPYCFSEGILTSPNKQGPGYQWAVNITDTVHTDAYCADLDNVVRPVYCMPAHSAPLDLLFFNSTTFPTSFRQGLFVSQHGSWNRQVPAGYQIVYIQMNYTNNLPVPNSMTKLIGYKTDGVKWSIRPVSLTIKSPCTNEIPECLLFSSDSDKTVYAIARSGSGTLPPTPTPSPSTTTSAPSSSSTITITILFYLFTSILLIFI</sequence>
<feature type="domain" description="Pyrroloquinoline quinone-dependent pyranose dehydrogenase beta-propeller" evidence="4">
    <location>
        <begin position="35"/>
        <end position="414"/>
    </location>
</feature>
<reference evidence="5 6" key="1">
    <citation type="submission" date="2015-12" db="EMBL/GenBank/DDBJ databases">
        <title>Dictyostelia acquired genes for synthesis and detection of signals that induce cell-type specialization by lateral gene transfer from prokaryotes.</title>
        <authorList>
            <person name="Gloeckner G."/>
            <person name="Schaap P."/>
        </authorList>
    </citation>
    <scope>NUCLEOTIDE SEQUENCE [LARGE SCALE GENOMIC DNA]</scope>
    <source>
        <strain evidence="5 6">TK</strain>
    </source>
</reference>
<feature type="signal peptide" evidence="3">
    <location>
        <begin position="1"/>
        <end position="20"/>
    </location>
</feature>
<keyword evidence="6" id="KW-1185">Reference proteome</keyword>
<protein>
    <recommendedName>
        <fullName evidence="4">Pyrroloquinoline quinone-dependent pyranose dehydrogenase beta-propeller domain-containing protein</fullName>
    </recommendedName>
</protein>
<comment type="caution">
    <text evidence="5">The sequence shown here is derived from an EMBL/GenBank/DDBJ whole genome shotgun (WGS) entry which is preliminary data.</text>
</comment>
<keyword evidence="2" id="KW-0812">Transmembrane</keyword>
<evidence type="ECO:0000256" key="1">
    <source>
        <dbReference type="SAM" id="MobiDB-lite"/>
    </source>
</evidence>
<evidence type="ECO:0000313" key="5">
    <source>
        <dbReference type="EMBL" id="KYQ88945.1"/>
    </source>
</evidence>
<proteinExistence type="predicted"/>
<dbReference type="InterPro" id="IPR011041">
    <property type="entry name" value="Quinoprot_gluc/sorb_DH_b-prop"/>
</dbReference>
<evidence type="ECO:0000313" key="6">
    <source>
        <dbReference type="Proteomes" id="UP000076078"/>
    </source>
</evidence>
<feature type="transmembrane region" description="Helical" evidence="2">
    <location>
        <begin position="880"/>
        <end position="898"/>
    </location>
</feature>
<dbReference type="Pfam" id="PF22807">
    <property type="entry name" value="TrAA12"/>
    <property type="match status" value="2"/>
</dbReference>
<evidence type="ECO:0000256" key="3">
    <source>
        <dbReference type="SAM" id="SignalP"/>
    </source>
</evidence>
<keyword evidence="2" id="KW-1133">Transmembrane helix</keyword>
<dbReference type="AlphaFoldDB" id="A0A151Z4S6"/>
<evidence type="ECO:0000259" key="4">
    <source>
        <dbReference type="Pfam" id="PF22807"/>
    </source>
</evidence>
<dbReference type="STRING" id="361077.A0A151Z4S6"/>
<evidence type="ECO:0000256" key="2">
    <source>
        <dbReference type="SAM" id="Phobius"/>
    </source>
</evidence>
<organism evidence="5 6">
    <name type="scientific">Tieghemostelium lacteum</name>
    <name type="common">Slime mold</name>
    <name type="synonym">Dictyostelium lacteum</name>
    <dbReference type="NCBI Taxonomy" id="361077"/>
    <lineage>
        <taxon>Eukaryota</taxon>
        <taxon>Amoebozoa</taxon>
        <taxon>Evosea</taxon>
        <taxon>Eumycetozoa</taxon>
        <taxon>Dictyostelia</taxon>
        <taxon>Dictyosteliales</taxon>
        <taxon>Raperosteliaceae</taxon>
        <taxon>Tieghemostelium</taxon>
    </lineage>
</organism>
<dbReference type="Proteomes" id="UP000076078">
    <property type="component" value="Unassembled WGS sequence"/>
</dbReference>
<feature type="chain" id="PRO_5007592868" description="Pyrroloquinoline quinone-dependent pyranose dehydrogenase beta-propeller domain-containing protein" evidence="3">
    <location>
        <begin position="21"/>
        <end position="899"/>
    </location>
</feature>
<dbReference type="InParanoid" id="A0A151Z4S6"/>
<dbReference type="EMBL" id="LODT01000046">
    <property type="protein sequence ID" value="KYQ88945.1"/>
    <property type="molecule type" value="Genomic_DNA"/>
</dbReference>
<dbReference type="PANTHER" id="PTHR19328">
    <property type="entry name" value="HEDGEHOG-INTERACTING PROTEIN"/>
    <property type="match status" value="1"/>
</dbReference>
<name>A0A151Z4S6_TIELA</name>
<accession>A0A151Z4S6</accession>
<dbReference type="InterPro" id="IPR011042">
    <property type="entry name" value="6-blade_b-propeller_TolB-like"/>
</dbReference>
<feature type="region of interest" description="Disordered" evidence="1">
    <location>
        <begin position="855"/>
        <end position="878"/>
    </location>
</feature>
<keyword evidence="2" id="KW-0472">Membrane</keyword>
<keyword evidence="3" id="KW-0732">Signal</keyword>
<dbReference type="PANTHER" id="PTHR19328:SF53">
    <property type="entry name" value="MEMBRANE PROTEIN"/>
    <property type="match status" value="1"/>
</dbReference>
<feature type="compositionally biased region" description="Low complexity" evidence="1">
    <location>
        <begin position="869"/>
        <end position="878"/>
    </location>
</feature>